<dbReference type="InterPro" id="IPR029058">
    <property type="entry name" value="AB_hydrolase_fold"/>
</dbReference>
<proteinExistence type="predicted"/>
<dbReference type="InterPro" id="IPR000073">
    <property type="entry name" value="AB_hydrolase_1"/>
</dbReference>
<sequence length="368" mass="39977">MSHTETAAEDVCAFVGAKRFHNSLCFHSETVQKSIRVTFATAGCQEPGTPTILFAGGLYGGRWNALWIDHLCQQKRVRVVIPDRPGLGGSTPVALRQRIPVWLEMVPVLLQHLEVETVTLVAHSSGAIYLFNTLYHLPHTLAAPAPTVHLISPWVHPSKSGAKMLTIVSAMPAGLVSGWNKMTSFLVNRLMPSSAPTLKEKAKSKKNAKGENAAGNDLDTDEATLLETCGLTPATKQPTRDYFVKMFFEEDTSGVAEEAKLGLRTSGSQVSWGVCDDYEEFVGELARKVAEDARFSSLRVAGYFGEKDGYVGKGGVQYFRKMWESSDSVIYAEIHEVPNMNHDDLALPEHGILGQIFDVASGGTGGPA</sequence>
<dbReference type="STRING" id="104259.A0A0F7TM99"/>
<protein>
    <recommendedName>
        <fullName evidence="2">AB hydrolase-1 domain-containing protein</fullName>
    </recommendedName>
</protein>
<name>A0A0F7TM99_PENBI</name>
<dbReference type="GO" id="GO:0072330">
    <property type="term" value="P:monocarboxylic acid biosynthetic process"/>
    <property type="evidence" value="ECO:0007669"/>
    <property type="project" value="UniProtKB-ARBA"/>
</dbReference>
<dbReference type="SUPFAM" id="SSF53474">
    <property type="entry name" value="alpha/beta-Hydrolases"/>
    <property type="match status" value="1"/>
</dbReference>
<dbReference type="PANTHER" id="PTHR43433:SF10">
    <property type="entry name" value="AB HYDROLASE-1 DOMAIN-CONTAINING PROTEIN"/>
    <property type="match status" value="1"/>
</dbReference>
<dbReference type="Proteomes" id="UP000042958">
    <property type="component" value="Unassembled WGS sequence"/>
</dbReference>
<evidence type="ECO:0000313" key="4">
    <source>
        <dbReference type="Proteomes" id="UP000042958"/>
    </source>
</evidence>
<dbReference type="OrthoDB" id="294702at2759"/>
<reference evidence="4" key="1">
    <citation type="journal article" date="2015" name="Genome Announc.">
        <title>Draft genome sequence of the fungus Penicillium brasilianum MG11.</title>
        <authorList>
            <person name="Horn F."/>
            <person name="Linde J."/>
            <person name="Mattern D.J."/>
            <person name="Walther G."/>
            <person name="Guthke R."/>
            <person name="Brakhage A.A."/>
            <person name="Valiante V."/>
        </authorList>
    </citation>
    <scope>NUCLEOTIDE SEQUENCE [LARGE SCALE GENOMIC DNA]</scope>
    <source>
        <strain evidence="4">MG11</strain>
    </source>
</reference>
<dbReference type="PANTHER" id="PTHR43433">
    <property type="entry name" value="HYDROLASE, ALPHA/BETA FOLD FAMILY PROTEIN"/>
    <property type="match status" value="1"/>
</dbReference>
<keyword evidence="4" id="KW-1185">Reference proteome</keyword>
<dbReference type="Gene3D" id="3.40.50.1820">
    <property type="entry name" value="alpha/beta hydrolase"/>
    <property type="match status" value="1"/>
</dbReference>
<dbReference type="InterPro" id="IPR050471">
    <property type="entry name" value="AB_hydrolase"/>
</dbReference>
<dbReference type="Pfam" id="PF00561">
    <property type="entry name" value="Abhydrolase_1"/>
    <property type="match status" value="1"/>
</dbReference>
<evidence type="ECO:0000256" key="1">
    <source>
        <dbReference type="SAM" id="MobiDB-lite"/>
    </source>
</evidence>
<dbReference type="GO" id="GO:0017000">
    <property type="term" value="P:antibiotic biosynthetic process"/>
    <property type="evidence" value="ECO:0007669"/>
    <property type="project" value="UniProtKB-ARBA"/>
</dbReference>
<feature type="region of interest" description="Disordered" evidence="1">
    <location>
        <begin position="197"/>
        <end position="217"/>
    </location>
</feature>
<feature type="domain" description="AB hydrolase-1" evidence="2">
    <location>
        <begin position="50"/>
        <end position="139"/>
    </location>
</feature>
<dbReference type="AlphaFoldDB" id="A0A0F7TM99"/>
<accession>A0A0F7TM99</accession>
<gene>
    <name evidence="3" type="ORF">PMG11_06580</name>
</gene>
<evidence type="ECO:0000313" key="3">
    <source>
        <dbReference type="EMBL" id="CEJ57903.1"/>
    </source>
</evidence>
<dbReference type="EMBL" id="CDHK01000005">
    <property type="protein sequence ID" value="CEJ57903.1"/>
    <property type="molecule type" value="Genomic_DNA"/>
</dbReference>
<organism evidence="3 4">
    <name type="scientific">Penicillium brasilianum</name>
    <dbReference type="NCBI Taxonomy" id="104259"/>
    <lineage>
        <taxon>Eukaryota</taxon>
        <taxon>Fungi</taxon>
        <taxon>Dikarya</taxon>
        <taxon>Ascomycota</taxon>
        <taxon>Pezizomycotina</taxon>
        <taxon>Eurotiomycetes</taxon>
        <taxon>Eurotiomycetidae</taxon>
        <taxon>Eurotiales</taxon>
        <taxon>Aspergillaceae</taxon>
        <taxon>Penicillium</taxon>
    </lineage>
</organism>
<evidence type="ECO:0000259" key="2">
    <source>
        <dbReference type="Pfam" id="PF00561"/>
    </source>
</evidence>